<evidence type="ECO:0000313" key="2">
    <source>
        <dbReference type="EMBL" id="KAE9523194.1"/>
    </source>
</evidence>
<name>A0A6G0SZ12_APHGL</name>
<accession>A0A6G0SZ12</accession>
<evidence type="ECO:0000256" key="1">
    <source>
        <dbReference type="SAM" id="Phobius"/>
    </source>
</evidence>
<keyword evidence="1" id="KW-0812">Transmembrane</keyword>
<keyword evidence="1" id="KW-1133">Transmembrane helix</keyword>
<evidence type="ECO:0000313" key="3">
    <source>
        <dbReference type="Proteomes" id="UP000475862"/>
    </source>
</evidence>
<reference evidence="2 3" key="1">
    <citation type="submission" date="2019-08" db="EMBL/GenBank/DDBJ databases">
        <title>The genome of the soybean aphid Biotype 1, its phylome, world population structure and adaptation to the North American continent.</title>
        <authorList>
            <person name="Giordano R."/>
            <person name="Donthu R.K."/>
            <person name="Hernandez A.G."/>
            <person name="Wright C.L."/>
            <person name="Zimin A.V."/>
        </authorList>
    </citation>
    <scope>NUCLEOTIDE SEQUENCE [LARGE SCALE GENOMIC DNA]</scope>
    <source>
        <tissue evidence="2">Whole aphids</tissue>
    </source>
</reference>
<dbReference type="EMBL" id="VYZN01000178">
    <property type="protein sequence ID" value="KAE9523194.1"/>
    <property type="molecule type" value="Genomic_DNA"/>
</dbReference>
<gene>
    <name evidence="2" type="ORF">AGLY_016427</name>
</gene>
<feature type="transmembrane region" description="Helical" evidence="1">
    <location>
        <begin position="194"/>
        <end position="211"/>
    </location>
</feature>
<dbReference type="Proteomes" id="UP000475862">
    <property type="component" value="Unassembled WGS sequence"/>
</dbReference>
<dbReference type="AlphaFoldDB" id="A0A6G0SZ12"/>
<organism evidence="2 3">
    <name type="scientific">Aphis glycines</name>
    <name type="common">Soybean aphid</name>
    <dbReference type="NCBI Taxonomy" id="307491"/>
    <lineage>
        <taxon>Eukaryota</taxon>
        <taxon>Metazoa</taxon>
        <taxon>Ecdysozoa</taxon>
        <taxon>Arthropoda</taxon>
        <taxon>Hexapoda</taxon>
        <taxon>Insecta</taxon>
        <taxon>Pterygota</taxon>
        <taxon>Neoptera</taxon>
        <taxon>Paraneoptera</taxon>
        <taxon>Hemiptera</taxon>
        <taxon>Sternorrhyncha</taxon>
        <taxon>Aphidomorpha</taxon>
        <taxon>Aphidoidea</taxon>
        <taxon>Aphididae</taxon>
        <taxon>Aphidini</taxon>
        <taxon>Aphis</taxon>
        <taxon>Aphis</taxon>
    </lineage>
</organism>
<proteinExistence type="predicted"/>
<comment type="caution">
    <text evidence="2">The sequence shown here is derived from an EMBL/GenBank/DDBJ whole genome shotgun (WGS) entry which is preliminary data.</text>
</comment>
<keyword evidence="3" id="KW-1185">Reference proteome</keyword>
<protein>
    <submittedName>
        <fullName evidence="2">Uncharacterized protein</fullName>
    </submittedName>
</protein>
<keyword evidence="1" id="KW-0472">Membrane</keyword>
<sequence>MDASTQTIFMKKKEIVIVKTKVTVRKRKLIKHLTNKIETQVGINTKEDSDSTQGINKENTKGKSLLDTIVREDSNTGVEPRVLGLHSTPNLVHTELEPVRRKQRTKMSSVKATIEQICYWENKYNEQCELINEIITQYILLKLNENIPIAKLKEMTKLKNVFLTNYMQLQNNKYEKIDPRTAPNVQQSGTHLPAFFYFLYFSSLCIFYYGFVSPLYGVVVATLEADISDERHVVAYQAASYTANRTAGEQYRV</sequence>